<dbReference type="Pfam" id="PF00664">
    <property type="entry name" value="ABC_membrane"/>
    <property type="match status" value="1"/>
</dbReference>
<dbReference type="InterPro" id="IPR027417">
    <property type="entry name" value="P-loop_NTPase"/>
</dbReference>
<evidence type="ECO:0000259" key="10">
    <source>
        <dbReference type="PROSITE" id="PS50893"/>
    </source>
</evidence>
<feature type="domain" description="ABC transmembrane type-1" evidence="11">
    <location>
        <begin position="1"/>
        <end position="137"/>
    </location>
</feature>
<dbReference type="EMBL" id="CAVLEF010000122">
    <property type="protein sequence ID" value="CAK1551113.1"/>
    <property type="molecule type" value="Genomic_DNA"/>
</dbReference>
<dbReference type="PANTHER" id="PTHR24221:SF654">
    <property type="entry name" value="ATP-BINDING CASSETTE SUB-FAMILY B MEMBER 6"/>
    <property type="match status" value="1"/>
</dbReference>
<dbReference type="Pfam" id="PF00005">
    <property type="entry name" value="ABC_tran"/>
    <property type="match status" value="1"/>
</dbReference>
<comment type="similarity">
    <text evidence="8">Belongs to the ABC transporter superfamily. ABCB family. Heavy Metal importer (TC 3.A.1.210) subfamily.</text>
</comment>
<evidence type="ECO:0000256" key="9">
    <source>
        <dbReference type="SAM" id="MobiDB-lite"/>
    </source>
</evidence>
<sequence>MLLYIIATIAVTEWRTKFQRRMNLADNEQKARSVDSLLNYETVKYYGAEAYEVVSYREAIQHYQKEEFKSLVTLNILNTMQNIIICTGLLAGSLLAVHMVVHTAELTVGDYVLFATYIVQLYVPLNWFGTYYRAIQKNFVDMENMFDLMRVDSDVKDAVGAPELLVRRGGVEFKHVSFGYGPERLVLNNISFKVAPGSTVALVGPSGAGKSTIMRLLFRFYDVNEGAVLVDGQDVRTVTQVSLRANIGVVPQDTVLFNNTVRYNIQYGRLEASSADVIAAAKNADIHDRILTFPDAYDTQVGERGLRLSGGEKQRIAIARTLLKDPAIVLLDEATSALDTNTERNIQAALSRVCANRTTLIIAHRLSTIIHADEILVLKEGEIIERGNHEMLLAQNGFYASMWQQQLEARNNNNNANNNDNNAEGNNNSRAQQPNGYSAMNHGHGHGHGH</sequence>
<dbReference type="GO" id="GO:0015439">
    <property type="term" value="F:ABC-type heme transporter activity"/>
    <property type="evidence" value="ECO:0007669"/>
    <property type="project" value="TreeGrafter"/>
</dbReference>
<feature type="domain" description="ABC transporter" evidence="10">
    <location>
        <begin position="171"/>
        <end position="405"/>
    </location>
</feature>
<dbReference type="PROSITE" id="PS50893">
    <property type="entry name" value="ABC_TRANSPORTER_2"/>
    <property type="match status" value="1"/>
</dbReference>
<keyword evidence="5" id="KW-0067">ATP-binding</keyword>
<dbReference type="Gene3D" id="1.20.1560.10">
    <property type="entry name" value="ABC transporter type 1, transmembrane domain"/>
    <property type="match status" value="1"/>
</dbReference>
<name>A0AAV1JRI5_9NEOP</name>
<accession>A0AAV1JRI5</accession>
<evidence type="ECO:0000256" key="7">
    <source>
        <dbReference type="ARBA" id="ARBA00023136"/>
    </source>
</evidence>
<dbReference type="GO" id="GO:0020037">
    <property type="term" value="F:heme binding"/>
    <property type="evidence" value="ECO:0007669"/>
    <property type="project" value="TreeGrafter"/>
</dbReference>
<dbReference type="SUPFAM" id="SSF90123">
    <property type="entry name" value="ABC transporter transmembrane region"/>
    <property type="match status" value="1"/>
</dbReference>
<dbReference type="InterPro" id="IPR011527">
    <property type="entry name" value="ABC1_TM_dom"/>
</dbReference>
<dbReference type="InterPro" id="IPR036640">
    <property type="entry name" value="ABC1_TM_sf"/>
</dbReference>
<dbReference type="InterPro" id="IPR017871">
    <property type="entry name" value="ABC_transporter-like_CS"/>
</dbReference>
<reference evidence="12 13" key="1">
    <citation type="submission" date="2023-11" db="EMBL/GenBank/DDBJ databases">
        <authorList>
            <person name="Okamura Y."/>
        </authorList>
    </citation>
    <scope>NUCLEOTIDE SEQUENCE [LARGE SCALE GENOMIC DNA]</scope>
</reference>
<feature type="region of interest" description="Disordered" evidence="9">
    <location>
        <begin position="411"/>
        <end position="450"/>
    </location>
</feature>
<dbReference type="Proteomes" id="UP001497472">
    <property type="component" value="Unassembled WGS sequence"/>
</dbReference>
<dbReference type="GO" id="GO:0005524">
    <property type="term" value="F:ATP binding"/>
    <property type="evidence" value="ECO:0007669"/>
    <property type="project" value="UniProtKB-KW"/>
</dbReference>
<dbReference type="SMART" id="SM00382">
    <property type="entry name" value="AAA"/>
    <property type="match status" value="1"/>
</dbReference>
<dbReference type="GO" id="GO:0005774">
    <property type="term" value="C:vacuolar membrane"/>
    <property type="evidence" value="ECO:0007669"/>
    <property type="project" value="TreeGrafter"/>
</dbReference>
<keyword evidence="2" id="KW-0813">Transport</keyword>
<feature type="compositionally biased region" description="Low complexity" evidence="9">
    <location>
        <begin position="411"/>
        <end position="428"/>
    </location>
</feature>
<keyword evidence="4" id="KW-0547">Nucleotide-binding</keyword>
<evidence type="ECO:0000256" key="6">
    <source>
        <dbReference type="ARBA" id="ARBA00022989"/>
    </source>
</evidence>
<dbReference type="AlphaFoldDB" id="A0AAV1JRI5"/>
<keyword evidence="6" id="KW-1133">Transmembrane helix</keyword>
<evidence type="ECO:0000313" key="13">
    <source>
        <dbReference type="Proteomes" id="UP001497472"/>
    </source>
</evidence>
<evidence type="ECO:0000256" key="1">
    <source>
        <dbReference type="ARBA" id="ARBA00004141"/>
    </source>
</evidence>
<dbReference type="Gene3D" id="3.40.50.300">
    <property type="entry name" value="P-loop containing nucleotide triphosphate hydrolases"/>
    <property type="match status" value="1"/>
</dbReference>
<comment type="caution">
    <text evidence="12">The sequence shown here is derived from an EMBL/GenBank/DDBJ whole genome shotgun (WGS) entry which is preliminary data.</text>
</comment>
<keyword evidence="13" id="KW-1185">Reference proteome</keyword>
<dbReference type="PANTHER" id="PTHR24221">
    <property type="entry name" value="ATP-BINDING CASSETTE SUB-FAMILY B"/>
    <property type="match status" value="1"/>
</dbReference>
<proteinExistence type="inferred from homology"/>
<dbReference type="SUPFAM" id="SSF52540">
    <property type="entry name" value="P-loop containing nucleoside triphosphate hydrolases"/>
    <property type="match status" value="1"/>
</dbReference>
<evidence type="ECO:0000313" key="12">
    <source>
        <dbReference type="EMBL" id="CAK1551113.1"/>
    </source>
</evidence>
<evidence type="ECO:0008006" key="14">
    <source>
        <dbReference type="Google" id="ProtNLM"/>
    </source>
</evidence>
<dbReference type="GO" id="GO:0016887">
    <property type="term" value="F:ATP hydrolysis activity"/>
    <property type="evidence" value="ECO:0007669"/>
    <property type="project" value="InterPro"/>
</dbReference>
<dbReference type="PROSITE" id="PS50929">
    <property type="entry name" value="ABC_TM1F"/>
    <property type="match status" value="1"/>
</dbReference>
<feature type="compositionally biased region" description="Polar residues" evidence="9">
    <location>
        <begin position="429"/>
        <end position="438"/>
    </location>
</feature>
<evidence type="ECO:0000256" key="3">
    <source>
        <dbReference type="ARBA" id="ARBA00022692"/>
    </source>
</evidence>
<dbReference type="InterPro" id="IPR003593">
    <property type="entry name" value="AAA+_ATPase"/>
</dbReference>
<dbReference type="PROSITE" id="PS00211">
    <property type="entry name" value="ABC_TRANSPORTER_1"/>
    <property type="match status" value="1"/>
</dbReference>
<comment type="subcellular location">
    <subcellularLocation>
        <location evidence="1">Membrane</location>
        <topology evidence="1">Multi-pass membrane protein</topology>
    </subcellularLocation>
</comment>
<dbReference type="CDD" id="cd03253">
    <property type="entry name" value="ABCC_ATM1_transporter"/>
    <property type="match status" value="1"/>
</dbReference>
<organism evidence="12 13">
    <name type="scientific">Leptosia nina</name>
    <dbReference type="NCBI Taxonomy" id="320188"/>
    <lineage>
        <taxon>Eukaryota</taxon>
        <taxon>Metazoa</taxon>
        <taxon>Ecdysozoa</taxon>
        <taxon>Arthropoda</taxon>
        <taxon>Hexapoda</taxon>
        <taxon>Insecta</taxon>
        <taxon>Pterygota</taxon>
        <taxon>Neoptera</taxon>
        <taxon>Endopterygota</taxon>
        <taxon>Lepidoptera</taxon>
        <taxon>Glossata</taxon>
        <taxon>Ditrysia</taxon>
        <taxon>Papilionoidea</taxon>
        <taxon>Pieridae</taxon>
        <taxon>Pierinae</taxon>
        <taxon>Leptosia</taxon>
    </lineage>
</organism>
<dbReference type="InterPro" id="IPR039421">
    <property type="entry name" value="Type_1_exporter"/>
</dbReference>
<evidence type="ECO:0000256" key="5">
    <source>
        <dbReference type="ARBA" id="ARBA00022840"/>
    </source>
</evidence>
<keyword evidence="3" id="KW-0812">Transmembrane</keyword>
<evidence type="ECO:0000256" key="2">
    <source>
        <dbReference type="ARBA" id="ARBA00022448"/>
    </source>
</evidence>
<keyword evidence="7" id="KW-0472">Membrane</keyword>
<protein>
    <recommendedName>
        <fullName evidence="14">ATP-binding cassette sub-family B member 6, mitochondrial</fullName>
    </recommendedName>
</protein>
<dbReference type="FunFam" id="3.40.50.300:FF:000186">
    <property type="entry name" value="ATP-binding cassette sub-family B member 7, mitochondrial"/>
    <property type="match status" value="1"/>
</dbReference>
<dbReference type="InterPro" id="IPR003439">
    <property type="entry name" value="ABC_transporter-like_ATP-bd"/>
</dbReference>
<evidence type="ECO:0000256" key="4">
    <source>
        <dbReference type="ARBA" id="ARBA00022741"/>
    </source>
</evidence>
<gene>
    <name evidence="12" type="ORF">LNINA_LOCUS10285</name>
</gene>
<evidence type="ECO:0000256" key="8">
    <source>
        <dbReference type="ARBA" id="ARBA00024363"/>
    </source>
</evidence>
<evidence type="ECO:0000259" key="11">
    <source>
        <dbReference type="PROSITE" id="PS50929"/>
    </source>
</evidence>